<dbReference type="PRINTS" id="PR00344">
    <property type="entry name" value="BCTRLSENSOR"/>
</dbReference>
<dbReference type="InterPro" id="IPR004358">
    <property type="entry name" value="Sig_transdc_His_kin-like_C"/>
</dbReference>
<dbReference type="SUPFAM" id="SSF55874">
    <property type="entry name" value="ATPase domain of HSP90 chaperone/DNA topoisomerase II/histidine kinase"/>
    <property type="match status" value="1"/>
</dbReference>
<proteinExistence type="predicted"/>
<dbReference type="InterPro" id="IPR036890">
    <property type="entry name" value="HATPase_C_sf"/>
</dbReference>
<name>A0A368XLR2_9BURK</name>
<sequence length="255" mass="26438">MSADGPSQLQALRAQLGAAQADAEDMARMVSHDLRAPVRHVLAYGEVLREMAASGEDLSPALAQLERSSRQLGDMLDAVLALVRLSGAPLQPGLTDGALLVAEARRAAEAALSAADRARAIRWEIAPALPPVPGDAAQLRQALAALLANAVKFTRPAAEPCIQVDGMALPDGCVQLCVRDNGAGFPPAQATRLFQPFARLHGARFEGLGTGLALVQQVMRRHGGSVRAEAAPGQGCTVWLTLPQAAAAGSGISRA</sequence>
<dbReference type="Gene3D" id="1.10.287.130">
    <property type="match status" value="1"/>
</dbReference>
<evidence type="ECO:0000256" key="1">
    <source>
        <dbReference type="ARBA" id="ARBA00000085"/>
    </source>
</evidence>
<dbReference type="GO" id="GO:0030295">
    <property type="term" value="F:protein kinase activator activity"/>
    <property type="evidence" value="ECO:0007669"/>
    <property type="project" value="TreeGrafter"/>
</dbReference>
<evidence type="ECO:0000256" key="5">
    <source>
        <dbReference type="ARBA" id="ARBA00022777"/>
    </source>
</evidence>
<dbReference type="EMBL" id="QPJK01000009">
    <property type="protein sequence ID" value="RCW67427.1"/>
    <property type="molecule type" value="Genomic_DNA"/>
</dbReference>
<gene>
    <name evidence="7" type="ORF">DES41_109150</name>
</gene>
<dbReference type="EC" id="2.7.13.3" evidence="2"/>
<comment type="catalytic activity">
    <reaction evidence="1">
        <text>ATP + protein L-histidine = ADP + protein N-phospho-L-histidine.</text>
        <dbReference type="EC" id="2.7.13.3"/>
    </reaction>
</comment>
<evidence type="ECO:0000256" key="4">
    <source>
        <dbReference type="ARBA" id="ARBA00022679"/>
    </source>
</evidence>
<dbReference type="PROSITE" id="PS50109">
    <property type="entry name" value="HIS_KIN"/>
    <property type="match status" value="1"/>
</dbReference>
<dbReference type="Gene3D" id="3.30.565.10">
    <property type="entry name" value="Histidine kinase-like ATPase, C-terminal domain"/>
    <property type="match status" value="1"/>
</dbReference>
<dbReference type="InterPro" id="IPR003594">
    <property type="entry name" value="HATPase_dom"/>
</dbReference>
<keyword evidence="4" id="KW-0808">Transferase</keyword>
<dbReference type="AlphaFoldDB" id="A0A368XLR2"/>
<evidence type="ECO:0000313" key="7">
    <source>
        <dbReference type="EMBL" id="RCW67427.1"/>
    </source>
</evidence>
<evidence type="ECO:0000256" key="2">
    <source>
        <dbReference type="ARBA" id="ARBA00012438"/>
    </source>
</evidence>
<evidence type="ECO:0000313" key="8">
    <source>
        <dbReference type="Proteomes" id="UP000252884"/>
    </source>
</evidence>
<dbReference type="SMART" id="SM00388">
    <property type="entry name" value="HisKA"/>
    <property type="match status" value="1"/>
</dbReference>
<dbReference type="InterPro" id="IPR036097">
    <property type="entry name" value="HisK_dim/P_sf"/>
</dbReference>
<dbReference type="SUPFAM" id="SSF47384">
    <property type="entry name" value="Homodimeric domain of signal transducing histidine kinase"/>
    <property type="match status" value="1"/>
</dbReference>
<dbReference type="RefSeq" id="WP_114470938.1">
    <property type="nucleotide sequence ID" value="NZ_QPJK01000009.1"/>
</dbReference>
<dbReference type="InterPro" id="IPR003661">
    <property type="entry name" value="HisK_dim/P_dom"/>
</dbReference>
<feature type="domain" description="Histidine kinase" evidence="6">
    <location>
        <begin position="29"/>
        <end position="246"/>
    </location>
</feature>
<dbReference type="OrthoDB" id="9808408at2"/>
<evidence type="ECO:0000256" key="3">
    <source>
        <dbReference type="ARBA" id="ARBA00022553"/>
    </source>
</evidence>
<dbReference type="GO" id="GO:0000155">
    <property type="term" value="F:phosphorelay sensor kinase activity"/>
    <property type="evidence" value="ECO:0007669"/>
    <property type="project" value="InterPro"/>
</dbReference>
<keyword evidence="3" id="KW-0597">Phosphoprotein</keyword>
<accession>A0A368XLR2</accession>
<dbReference type="Proteomes" id="UP000252884">
    <property type="component" value="Unassembled WGS sequence"/>
</dbReference>
<keyword evidence="5" id="KW-0418">Kinase</keyword>
<dbReference type="InterPro" id="IPR005467">
    <property type="entry name" value="His_kinase_dom"/>
</dbReference>
<organism evidence="7 8">
    <name type="scientific">Pseudorhodoferax soli</name>
    <dbReference type="NCBI Taxonomy" id="545864"/>
    <lineage>
        <taxon>Bacteria</taxon>
        <taxon>Pseudomonadati</taxon>
        <taxon>Pseudomonadota</taxon>
        <taxon>Betaproteobacteria</taxon>
        <taxon>Burkholderiales</taxon>
        <taxon>Comamonadaceae</taxon>
    </lineage>
</organism>
<dbReference type="InterPro" id="IPR050351">
    <property type="entry name" value="BphY/WalK/GraS-like"/>
</dbReference>
<dbReference type="SMART" id="SM00387">
    <property type="entry name" value="HATPase_c"/>
    <property type="match status" value="1"/>
</dbReference>
<dbReference type="GO" id="GO:0007234">
    <property type="term" value="P:osmosensory signaling via phosphorelay pathway"/>
    <property type="evidence" value="ECO:0007669"/>
    <property type="project" value="TreeGrafter"/>
</dbReference>
<dbReference type="Pfam" id="PF02518">
    <property type="entry name" value="HATPase_c"/>
    <property type="match status" value="1"/>
</dbReference>
<comment type="caution">
    <text evidence="7">The sequence shown here is derived from an EMBL/GenBank/DDBJ whole genome shotgun (WGS) entry which is preliminary data.</text>
</comment>
<reference evidence="7 8" key="1">
    <citation type="submission" date="2018-07" db="EMBL/GenBank/DDBJ databases">
        <title>Genomic Encyclopedia of Type Strains, Phase IV (KMG-IV): sequencing the most valuable type-strain genomes for metagenomic binning, comparative biology and taxonomic classification.</title>
        <authorList>
            <person name="Goeker M."/>
        </authorList>
    </citation>
    <scope>NUCLEOTIDE SEQUENCE [LARGE SCALE GENOMIC DNA]</scope>
    <source>
        <strain evidence="7 8">DSM 21634</strain>
    </source>
</reference>
<dbReference type="Pfam" id="PF00512">
    <property type="entry name" value="HisKA"/>
    <property type="match status" value="1"/>
</dbReference>
<dbReference type="PANTHER" id="PTHR42878">
    <property type="entry name" value="TWO-COMPONENT HISTIDINE KINASE"/>
    <property type="match status" value="1"/>
</dbReference>
<dbReference type="CDD" id="cd00082">
    <property type="entry name" value="HisKA"/>
    <property type="match status" value="1"/>
</dbReference>
<dbReference type="PANTHER" id="PTHR42878:SF15">
    <property type="entry name" value="BACTERIOPHYTOCHROME"/>
    <property type="match status" value="1"/>
</dbReference>
<evidence type="ECO:0000259" key="6">
    <source>
        <dbReference type="PROSITE" id="PS50109"/>
    </source>
</evidence>
<dbReference type="GO" id="GO:0000156">
    <property type="term" value="F:phosphorelay response regulator activity"/>
    <property type="evidence" value="ECO:0007669"/>
    <property type="project" value="TreeGrafter"/>
</dbReference>
<keyword evidence="8" id="KW-1185">Reference proteome</keyword>
<protein>
    <recommendedName>
        <fullName evidence="2">histidine kinase</fullName>
        <ecNumber evidence="2">2.7.13.3</ecNumber>
    </recommendedName>
</protein>